<reference evidence="2" key="1">
    <citation type="submission" date="2023-06" db="EMBL/GenBank/DDBJ databases">
        <title>Gycomyces niveus sp.nov., a novel actinomycete isolated from soil in Shouguang.</title>
        <authorList>
            <person name="Yang X."/>
            <person name="Zhao J."/>
        </authorList>
    </citation>
    <scope>NUCLEOTIDE SEQUENCE</scope>
    <source>
        <strain evidence="2">NEAU C2</strain>
    </source>
</reference>
<dbReference type="Pfam" id="PF03235">
    <property type="entry name" value="GmrSD_N"/>
    <property type="match status" value="1"/>
</dbReference>
<comment type="caution">
    <text evidence="2">The sequence shown here is derived from an EMBL/GenBank/DDBJ whole genome shotgun (WGS) entry which is preliminary data.</text>
</comment>
<dbReference type="InterPro" id="IPR004919">
    <property type="entry name" value="GmrSD_N"/>
</dbReference>
<dbReference type="Proteomes" id="UP001171902">
    <property type="component" value="Unassembled WGS sequence"/>
</dbReference>
<evidence type="ECO:0000313" key="2">
    <source>
        <dbReference type="EMBL" id="MDN3243419.1"/>
    </source>
</evidence>
<accession>A0ABT7YXT7</accession>
<evidence type="ECO:0000259" key="1">
    <source>
        <dbReference type="Pfam" id="PF03235"/>
    </source>
</evidence>
<proteinExistence type="predicted"/>
<dbReference type="PANTHER" id="PTHR37292:SF2">
    <property type="entry name" value="DUF262 DOMAIN-CONTAINING PROTEIN"/>
    <property type="match status" value="1"/>
</dbReference>
<dbReference type="PANTHER" id="PTHR37292">
    <property type="entry name" value="VNG6097C"/>
    <property type="match status" value="1"/>
</dbReference>
<sequence length="606" mass="68293">MADLFRSDQESIKSLMDQIHQGKLQLPDFQRDWVWPVDNIIRLIASISKGFPIGSIMTMVTGGEVKFAERPIEGAPASGARAQSLILDGQQRLTSLYQSLCLGRPVQAQDHKKKRRDGWLYIDMRKALTPEFPREDAIRFIGADRKVRDFRGETIEDYSTPEAEYEAFLFPLNQVFDSDAWEDGFRDYYEDRADRKVFTDRLKDFRNKVLAVIRGYQVPLIELKQEAEREAVCQVFENVNTGAVPLNVFELLTATYAAASFDLRSHWSACRRELSDPLVHRLLTDVSSTDFIQAVTLLSTMERNAEALRGGIDAANAPRVGCRRIDMLDLGMDDYQRFAPRVVEGLKTAARFLFSQKLFEAKYLPYGSQLIPLAAIFAQLGEDAESSQAQAKISQWYWCGVFGELYGGSTETRFAADLPEVVAWVRGGSKRPRTVDESQFASSRLSTLRTRNSAAYKGLYAQLLAAGATDWRTGKAVDVDTYFGESLDIHHIFPKRWCEERGIDPKVYNGISNKTPLSSRTNRKVGGNAPSKYLPTLGPESVVDEALRSSLVDPVLLRADDFERFMSVRKEALLRIIEQGTGKPCYRDEVGAVDDVDDAMDDTDDE</sequence>
<evidence type="ECO:0000313" key="3">
    <source>
        <dbReference type="Proteomes" id="UP001171902"/>
    </source>
</evidence>
<keyword evidence="3" id="KW-1185">Reference proteome</keyword>
<dbReference type="EMBL" id="JAUEMJ010000013">
    <property type="protein sequence ID" value="MDN3243419.1"/>
    <property type="molecule type" value="Genomic_DNA"/>
</dbReference>
<feature type="domain" description="GmrSD restriction endonucleases N-terminal" evidence="1">
    <location>
        <begin position="12"/>
        <end position="256"/>
    </location>
</feature>
<gene>
    <name evidence="2" type="ORF">QWI33_27140</name>
</gene>
<organism evidence="2 3">
    <name type="scientific">Glycomyces tritici</name>
    <dbReference type="NCBI Taxonomy" id="2665176"/>
    <lineage>
        <taxon>Bacteria</taxon>
        <taxon>Bacillati</taxon>
        <taxon>Actinomycetota</taxon>
        <taxon>Actinomycetes</taxon>
        <taxon>Glycomycetales</taxon>
        <taxon>Glycomycetaceae</taxon>
        <taxon>Glycomyces</taxon>
    </lineage>
</organism>
<protein>
    <submittedName>
        <fullName evidence="2">DUF262 domain-containing protein</fullName>
    </submittedName>
</protein>
<name>A0ABT7YXT7_9ACTN</name>